<name>A0A1X6PDB0_PORUM</name>
<keyword evidence="3" id="KW-1185">Reference proteome</keyword>
<evidence type="ECO:0000313" key="2">
    <source>
        <dbReference type="EMBL" id="OSX78868.1"/>
    </source>
</evidence>
<feature type="compositionally biased region" description="Basic residues" evidence="1">
    <location>
        <begin position="186"/>
        <end position="200"/>
    </location>
</feature>
<feature type="compositionally biased region" description="Low complexity" evidence="1">
    <location>
        <begin position="133"/>
        <end position="144"/>
    </location>
</feature>
<feature type="region of interest" description="Disordered" evidence="1">
    <location>
        <begin position="90"/>
        <end position="250"/>
    </location>
</feature>
<dbReference type="Proteomes" id="UP000218209">
    <property type="component" value="Unassembled WGS sequence"/>
</dbReference>
<proteinExistence type="predicted"/>
<accession>A0A1X6PDB0</accession>
<sequence>MRRAASGGSARTVCHSPHRLQVKACACTRFVPLLSPPAVCRPPVSCCVVVAPPRSGCPARPPPSGSATGRGLGMAGPAAVCLHAQDARGAARRNGQRPGRCFGRPCRPGRSVDVQPPSPTSVGLLSLPPPSARPTRAAAQQRSSPLSVSCADSAGIAGGVGVGPRRRRARTDDRRHAPPVGVRGSAARHGRNCHGRHRQYVGRQCGPPGHVWSRGGRRGRRPSRGGRRGGAGPGGRGRRCGSRHGRHGGV</sequence>
<reference evidence="2 3" key="1">
    <citation type="submission" date="2017-03" db="EMBL/GenBank/DDBJ databases">
        <title>WGS assembly of Porphyra umbilicalis.</title>
        <authorList>
            <person name="Brawley S.H."/>
            <person name="Blouin N.A."/>
            <person name="Ficko-Blean E."/>
            <person name="Wheeler G.L."/>
            <person name="Lohr M."/>
            <person name="Goodson H.V."/>
            <person name="Jenkins J.W."/>
            <person name="Blaby-Haas C.E."/>
            <person name="Helliwell K.E."/>
            <person name="Chan C."/>
            <person name="Marriage T."/>
            <person name="Bhattacharya D."/>
            <person name="Klein A.S."/>
            <person name="Badis Y."/>
            <person name="Brodie J."/>
            <person name="Cao Y."/>
            <person name="Collen J."/>
            <person name="Dittami S.M."/>
            <person name="Gachon C.M."/>
            <person name="Green B.R."/>
            <person name="Karpowicz S."/>
            <person name="Kim J.W."/>
            <person name="Kudahl U."/>
            <person name="Lin S."/>
            <person name="Michel G."/>
            <person name="Mittag M."/>
            <person name="Olson B.J."/>
            <person name="Pangilinan J."/>
            <person name="Peng Y."/>
            <person name="Qiu H."/>
            <person name="Shu S."/>
            <person name="Singer J.T."/>
            <person name="Smith A.G."/>
            <person name="Sprecher B.N."/>
            <person name="Wagner V."/>
            <person name="Wang W."/>
            <person name="Wang Z.-Y."/>
            <person name="Yan J."/>
            <person name="Yarish C."/>
            <person name="Zoeuner-Riek S."/>
            <person name="Zhuang Y."/>
            <person name="Zou Y."/>
            <person name="Lindquist E.A."/>
            <person name="Grimwood J."/>
            <person name="Barry K."/>
            <person name="Rokhsar D.S."/>
            <person name="Schmutz J."/>
            <person name="Stiller J.W."/>
            <person name="Grossman A.R."/>
            <person name="Prochnik S.E."/>
        </authorList>
    </citation>
    <scope>NUCLEOTIDE SEQUENCE [LARGE SCALE GENOMIC DNA]</scope>
    <source>
        <strain evidence="2">4086291</strain>
    </source>
</reference>
<dbReference type="EMBL" id="KV918803">
    <property type="protein sequence ID" value="OSX78868.1"/>
    <property type="molecule type" value="Genomic_DNA"/>
</dbReference>
<organism evidence="2 3">
    <name type="scientific">Porphyra umbilicalis</name>
    <name type="common">Purple laver</name>
    <name type="synonym">Red alga</name>
    <dbReference type="NCBI Taxonomy" id="2786"/>
    <lineage>
        <taxon>Eukaryota</taxon>
        <taxon>Rhodophyta</taxon>
        <taxon>Bangiophyceae</taxon>
        <taxon>Bangiales</taxon>
        <taxon>Bangiaceae</taxon>
        <taxon>Porphyra</taxon>
    </lineage>
</organism>
<feature type="compositionally biased region" description="Basic residues" evidence="1">
    <location>
        <begin position="215"/>
        <end position="227"/>
    </location>
</feature>
<feature type="compositionally biased region" description="Basic residues" evidence="1">
    <location>
        <begin position="236"/>
        <end position="250"/>
    </location>
</feature>
<feature type="compositionally biased region" description="Low complexity" evidence="1">
    <location>
        <begin position="97"/>
        <end position="109"/>
    </location>
</feature>
<gene>
    <name evidence="2" type="ORF">BU14_0096s0023</name>
</gene>
<dbReference type="AlphaFoldDB" id="A0A1X6PDB0"/>
<evidence type="ECO:0000313" key="3">
    <source>
        <dbReference type="Proteomes" id="UP000218209"/>
    </source>
</evidence>
<evidence type="ECO:0000256" key="1">
    <source>
        <dbReference type="SAM" id="MobiDB-lite"/>
    </source>
</evidence>
<protein>
    <submittedName>
        <fullName evidence="2">Uncharacterized protein</fullName>
    </submittedName>
</protein>